<accession>A0A8D8REF5</accession>
<organism evidence="1">
    <name type="scientific">Cacopsylla melanoneura</name>
    <dbReference type="NCBI Taxonomy" id="428564"/>
    <lineage>
        <taxon>Eukaryota</taxon>
        <taxon>Metazoa</taxon>
        <taxon>Ecdysozoa</taxon>
        <taxon>Arthropoda</taxon>
        <taxon>Hexapoda</taxon>
        <taxon>Insecta</taxon>
        <taxon>Pterygota</taxon>
        <taxon>Neoptera</taxon>
        <taxon>Paraneoptera</taxon>
        <taxon>Hemiptera</taxon>
        <taxon>Sternorrhyncha</taxon>
        <taxon>Psylloidea</taxon>
        <taxon>Psyllidae</taxon>
        <taxon>Psyllinae</taxon>
        <taxon>Cacopsylla</taxon>
    </lineage>
</organism>
<protein>
    <submittedName>
        <fullName evidence="1">Uncharacterized protein</fullName>
    </submittedName>
</protein>
<dbReference type="AlphaFoldDB" id="A0A8D8REF5"/>
<dbReference type="EMBL" id="HBUF01159850">
    <property type="protein sequence ID" value="CAG6649778.1"/>
    <property type="molecule type" value="Transcribed_RNA"/>
</dbReference>
<proteinExistence type="predicted"/>
<reference evidence="1" key="1">
    <citation type="submission" date="2021-05" db="EMBL/GenBank/DDBJ databases">
        <authorList>
            <person name="Alioto T."/>
            <person name="Alioto T."/>
            <person name="Gomez Garrido J."/>
        </authorList>
    </citation>
    <scope>NUCLEOTIDE SEQUENCE</scope>
</reference>
<name>A0A8D8REF5_9HEMI</name>
<evidence type="ECO:0000313" key="1">
    <source>
        <dbReference type="EMBL" id="CAG6649778.1"/>
    </source>
</evidence>
<sequence>MLMKDVKMWFAIEASSQPLFFPWPIFHISLLPKFPSLPQSLCLCFFYLLCSPLSPSPTYLTHPYESYSLLLSPNPTTTSHPYESYLLPHTLLSLSSLTRERSLME</sequence>